<evidence type="ECO:0000313" key="3">
    <source>
        <dbReference type="Proteomes" id="UP000789396"/>
    </source>
</evidence>
<dbReference type="OrthoDB" id="10435749at2759"/>
<dbReference type="EMBL" id="CAJVPZ010101748">
    <property type="protein sequence ID" value="CAG8822198.1"/>
    <property type="molecule type" value="Genomic_DNA"/>
</dbReference>
<keyword evidence="3" id="KW-1185">Reference proteome</keyword>
<reference evidence="2" key="1">
    <citation type="submission" date="2021-06" db="EMBL/GenBank/DDBJ databases">
        <authorList>
            <person name="Kallberg Y."/>
            <person name="Tangrot J."/>
            <person name="Rosling A."/>
        </authorList>
    </citation>
    <scope>NUCLEOTIDE SEQUENCE</scope>
    <source>
        <strain evidence="2">IN212</strain>
    </source>
</reference>
<sequence>MSNIPVPSTSKRTSSDMANQISKKTNHTKNSWIWNYFELRELEIVKDTNEDSHNNKETEK</sequence>
<evidence type="ECO:0000256" key="1">
    <source>
        <dbReference type="SAM" id="MobiDB-lite"/>
    </source>
</evidence>
<accession>A0A9N9KBV0</accession>
<comment type="caution">
    <text evidence="2">The sequence shown here is derived from an EMBL/GenBank/DDBJ whole genome shotgun (WGS) entry which is preliminary data.</text>
</comment>
<protein>
    <submittedName>
        <fullName evidence="2">11289_t:CDS:1</fullName>
    </submittedName>
</protein>
<organism evidence="2 3">
    <name type="scientific">Racocetra fulgida</name>
    <dbReference type="NCBI Taxonomy" id="60492"/>
    <lineage>
        <taxon>Eukaryota</taxon>
        <taxon>Fungi</taxon>
        <taxon>Fungi incertae sedis</taxon>
        <taxon>Mucoromycota</taxon>
        <taxon>Glomeromycotina</taxon>
        <taxon>Glomeromycetes</taxon>
        <taxon>Diversisporales</taxon>
        <taxon>Gigasporaceae</taxon>
        <taxon>Racocetra</taxon>
    </lineage>
</organism>
<feature type="region of interest" description="Disordered" evidence="1">
    <location>
        <begin position="1"/>
        <end position="24"/>
    </location>
</feature>
<dbReference type="AlphaFoldDB" id="A0A9N9KBV0"/>
<proteinExistence type="predicted"/>
<feature type="non-terminal residue" evidence="2">
    <location>
        <position position="60"/>
    </location>
</feature>
<gene>
    <name evidence="2" type="ORF">RFULGI_LOCUS19746</name>
</gene>
<evidence type="ECO:0000313" key="2">
    <source>
        <dbReference type="EMBL" id="CAG8822198.1"/>
    </source>
</evidence>
<dbReference type="Proteomes" id="UP000789396">
    <property type="component" value="Unassembled WGS sequence"/>
</dbReference>
<name>A0A9N9KBV0_9GLOM</name>